<dbReference type="Proteomes" id="UP000664169">
    <property type="component" value="Unassembled WGS sequence"/>
</dbReference>
<gene>
    <name evidence="2" type="ORF">GOMPHAMPRED_005869</name>
</gene>
<keyword evidence="1" id="KW-0732">Signal</keyword>
<sequence length="285" mass="30467">MRLLLAVLCSLSISRAQDGYFGYILTERGDPESVIYETADTAAAGNVSTTNPPPDVYLNASVSVGEIDIDVENLTAQIDLSAKVLSLLDFNAGVHASIDRVSLKIQNITAKVLLEARLSNIALMIDSVLNSLDLNPVLATLGQDVGQILNDTAGAVSGTSRNVKTRSEDYDLLHNILYSVNDYSGNTHTNRILEQNGDIVDQRLDNDGNVKGQNVVGNYKADMTYSGRTLSTTRDGKPVSELEYNYHPFPGLMVVAAIVFDEADKLVGTQVLAESGAAGSSTIGN</sequence>
<evidence type="ECO:0000313" key="3">
    <source>
        <dbReference type="Proteomes" id="UP000664169"/>
    </source>
</evidence>
<feature type="signal peptide" evidence="1">
    <location>
        <begin position="1"/>
        <end position="16"/>
    </location>
</feature>
<dbReference type="EMBL" id="CAJPDQ010000038">
    <property type="protein sequence ID" value="CAF9931286.1"/>
    <property type="molecule type" value="Genomic_DNA"/>
</dbReference>
<accession>A0A8H3FS85</accession>
<comment type="caution">
    <text evidence="2">The sequence shown here is derived from an EMBL/GenBank/DDBJ whole genome shotgun (WGS) entry which is preliminary data.</text>
</comment>
<dbReference type="AlphaFoldDB" id="A0A8H3FS85"/>
<evidence type="ECO:0000256" key="1">
    <source>
        <dbReference type="SAM" id="SignalP"/>
    </source>
</evidence>
<protein>
    <submittedName>
        <fullName evidence="2">Uncharacterized protein</fullName>
    </submittedName>
</protein>
<keyword evidence="3" id="KW-1185">Reference proteome</keyword>
<feature type="chain" id="PRO_5034021403" evidence="1">
    <location>
        <begin position="17"/>
        <end position="285"/>
    </location>
</feature>
<proteinExistence type="predicted"/>
<reference evidence="2" key="1">
    <citation type="submission" date="2021-03" db="EMBL/GenBank/DDBJ databases">
        <authorList>
            <person name="Tagirdzhanova G."/>
        </authorList>
    </citation>
    <scope>NUCLEOTIDE SEQUENCE</scope>
</reference>
<evidence type="ECO:0000313" key="2">
    <source>
        <dbReference type="EMBL" id="CAF9931286.1"/>
    </source>
</evidence>
<dbReference type="OrthoDB" id="4148174at2759"/>
<organism evidence="2 3">
    <name type="scientific">Gomphillus americanus</name>
    <dbReference type="NCBI Taxonomy" id="1940652"/>
    <lineage>
        <taxon>Eukaryota</taxon>
        <taxon>Fungi</taxon>
        <taxon>Dikarya</taxon>
        <taxon>Ascomycota</taxon>
        <taxon>Pezizomycotina</taxon>
        <taxon>Lecanoromycetes</taxon>
        <taxon>OSLEUM clade</taxon>
        <taxon>Ostropomycetidae</taxon>
        <taxon>Ostropales</taxon>
        <taxon>Graphidaceae</taxon>
        <taxon>Gomphilloideae</taxon>
        <taxon>Gomphillus</taxon>
    </lineage>
</organism>
<name>A0A8H3FS85_9LECA</name>